<dbReference type="WBParaSite" id="GPUH_0001579401-mRNA-1">
    <property type="protein sequence ID" value="GPUH_0001579401-mRNA-1"/>
    <property type="gene ID" value="GPUH_0001579401"/>
</dbReference>
<feature type="domain" description="Ras-associating" evidence="2">
    <location>
        <begin position="122"/>
        <end position="216"/>
    </location>
</feature>
<dbReference type="PROSITE" id="PS50200">
    <property type="entry name" value="RA"/>
    <property type="match status" value="1"/>
</dbReference>
<feature type="compositionally biased region" description="Polar residues" evidence="1">
    <location>
        <begin position="69"/>
        <end position="83"/>
    </location>
</feature>
<dbReference type="SUPFAM" id="SSF54236">
    <property type="entry name" value="Ubiquitin-like"/>
    <property type="match status" value="1"/>
</dbReference>
<evidence type="ECO:0000259" key="2">
    <source>
        <dbReference type="PROSITE" id="PS50200"/>
    </source>
</evidence>
<dbReference type="EMBL" id="UYRT01082899">
    <property type="protein sequence ID" value="VDN26649.1"/>
    <property type="molecule type" value="Genomic_DNA"/>
</dbReference>
<feature type="region of interest" description="Disordered" evidence="1">
    <location>
        <begin position="63"/>
        <end position="99"/>
    </location>
</feature>
<dbReference type="AlphaFoldDB" id="A0A183E481"/>
<dbReference type="Pfam" id="PF00788">
    <property type="entry name" value="RA"/>
    <property type="match status" value="1"/>
</dbReference>
<organism evidence="5">
    <name type="scientific">Gongylonema pulchrum</name>
    <dbReference type="NCBI Taxonomy" id="637853"/>
    <lineage>
        <taxon>Eukaryota</taxon>
        <taxon>Metazoa</taxon>
        <taxon>Ecdysozoa</taxon>
        <taxon>Nematoda</taxon>
        <taxon>Chromadorea</taxon>
        <taxon>Rhabditida</taxon>
        <taxon>Spirurina</taxon>
        <taxon>Spiruromorpha</taxon>
        <taxon>Spiruroidea</taxon>
        <taxon>Gongylonematidae</taxon>
        <taxon>Gongylonema</taxon>
    </lineage>
</organism>
<reference evidence="5" key="1">
    <citation type="submission" date="2016-06" db="UniProtKB">
        <authorList>
            <consortium name="WormBaseParasite"/>
        </authorList>
    </citation>
    <scope>IDENTIFICATION</scope>
</reference>
<accession>A0A183E481</accession>
<evidence type="ECO:0000313" key="4">
    <source>
        <dbReference type="Proteomes" id="UP000271098"/>
    </source>
</evidence>
<dbReference type="Gene3D" id="3.10.20.90">
    <property type="entry name" value="Phosphatidylinositol 3-kinase Catalytic Subunit, Chain A, domain 1"/>
    <property type="match status" value="1"/>
</dbReference>
<keyword evidence="4" id="KW-1185">Reference proteome</keyword>
<reference evidence="3 4" key="2">
    <citation type="submission" date="2018-11" db="EMBL/GenBank/DDBJ databases">
        <authorList>
            <consortium name="Pathogen Informatics"/>
        </authorList>
    </citation>
    <scope>NUCLEOTIDE SEQUENCE [LARGE SCALE GENOMIC DNA]</scope>
</reference>
<dbReference type="OrthoDB" id="5865894at2759"/>
<dbReference type="SMART" id="SM00314">
    <property type="entry name" value="RA"/>
    <property type="match status" value="1"/>
</dbReference>
<dbReference type="InterPro" id="IPR000159">
    <property type="entry name" value="RA_dom"/>
</dbReference>
<gene>
    <name evidence="3" type="ORF">GPUH_LOCUS15772</name>
</gene>
<evidence type="ECO:0000313" key="5">
    <source>
        <dbReference type="WBParaSite" id="GPUH_0001579401-mRNA-1"/>
    </source>
</evidence>
<proteinExistence type="predicted"/>
<sequence>MNVNSDHVKAANSARVPHLHIGVQLVAVRLRSSNLLISVWPLRQLAISPVVLSNVALRSGWPVGDPNENAASRSETPVNSEMTPGSERSAGCPKRQCGVESRASETSSESCASGVSLTQTTPFHLARVALDDSLQCESGSANYKCIKIENGDKVAELIERSLEKHLMFGDHSEYCLVQLLPDGCEFRLPEKCNPYYAVAPDPSSSMLNFVLRRKSDAEREALAGGATAPSVKKLNRMKRSNLLRWSSGYL</sequence>
<protein>
    <submittedName>
        <fullName evidence="5">Ras-associating domain-containing protein</fullName>
    </submittedName>
</protein>
<evidence type="ECO:0000313" key="3">
    <source>
        <dbReference type="EMBL" id="VDN26649.1"/>
    </source>
</evidence>
<name>A0A183E481_9BILA</name>
<dbReference type="GO" id="GO:0007165">
    <property type="term" value="P:signal transduction"/>
    <property type="evidence" value="ECO:0007669"/>
    <property type="project" value="InterPro"/>
</dbReference>
<dbReference type="InterPro" id="IPR029071">
    <property type="entry name" value="Ubiquitin-like_domsf"/>
</dbReference>
<dbReference type="Proteomes" id="UP000271098">
    <property type="component" value="Unassembled WGS sequence"/>
</dbReference>
<evidence type="ECO:0000256" key="1">
    <source>
        <dbReference type="SAM" id="MobiDB-lite"/>
    </source>
</evidence>